<dbReference type="Proteomes" id="UP000186599">
    <property type="component" value="Unassembled WGS sequence"/>
</dbReference>
<evidence type="ECO:0000313" key="5">
    <source>
        <dbReference type="EMBL" id="SFM38789.1"/>
    </source>
</evidence>
<dbReference type="PIRSF" id="PIRSF001220">
    <property type="entry name" value="L-ASNase_gatD"/>
    <property type="match status" value="1"/>
</dbReference>
<gene>
    <name evidence="6" type="ORF">FA869_16715</name>
    <name evidence="5" type="ORF">SAMN04487855_0052</name>
    <name evidence="4" type="ORF">SAMN05216589_0053</name>
</gene>
<accession>A0A031M967</accession>
<evidence type="ECO:0000256" key="1">
    <source>
        <dbReference type="PIRSR" id="PIRSR001220-1"/>
    </source>
</evidence>
<feature type="binding site" evidence="2">
    <location>
        <begin position="82"/>
        <end position="83"/>
    </location>
    <ligand>
        <name>substrate</name>
    </ligand>
</feature>
<evidence type="ECO:0000259" key="3">
    <source>
        <dbReference type="Pfam" id="PF00710"/>
    </source>
</evidence>
<evidence type="ECO:0000313" key="4">
    <source>
        <dbReference type="EMBL" id="SES36804.1"/>
    </source>
</evidence>
<dbReference type="PIRSF" id="PIRSF500176">
    <property type="entry name" value="L_ASNase"/>
    <property type="match status" value="1"/>
</dbReference>
<reference evidence="6 9" key="2">
    <citation type="submission" date="2019-04" db="EMBL/GenBank/DDBJ databases">
        <title>Crypto-aerobic microbial life in anoxic (sulfidic) marine sediments.</title>
        <authorList>
            <person name="Bhattacharya S."/>
            <person name="Roy C."/>
            <person name="Mondal N."/>
            <person name="Sarkar J."/>
            <person name="Mandal S."/>
            <person name="Rameez M.J."/>
            <person name="Ghosh W."/>
        </authorList>
    </citation>
    <scope>NUCLEOTIDE SEQUENCE [LARGE SCALE GENOMIC DNA]</scope>
    <source>
        <strain evidence="6 9">SBBB</strain>
    </source>
</reference>
<dbReference type="AlphaFoldDB" id="A0A031M967"/>
<dbReference type="InterPro" id="IPR006034">
    <property type="entry name" value="Asparaginase/glutaminase-like"/>
</dbReference>
<dbReference type="PROSITE" id="PS51732">
    <property type="entry name" value="ASN_GLN_ASE_3"/>
    <property type="match status" value="1"/>
</dbReference>
<evidence type="ECO:0000256" key="2">
    <source>
        <dbReference type="PIRSR" id="PIRSR001220-2"/>
    </source>
</evidence>
<dbReference type="InterPro" id="IPR027474">
    <property type="entry name" value="L-asparaginase_N"/>
</dbReference>
<dbReference type="SUPFAM" id="SSF53774">
    <property type="entry name" value="Glutaminase/Asparaginase"/>
    <property type="match status" value="1"/>
</dbReference>
<name>A0A031M967_9GAMM</name>
<dbReference type="Proteomes" id="UP000186904">
    <property type="component" value="Unassembled WGS sequence"/>
</dbReference>
<sequence length="160" mass="17244">MFIQIFSTGGTLDKLYFDALSEYQIGEPMAGELLQQARVGFDYAIESLVKKDSLELDDADRALIHAKVATCPHDHILITHGTDTMTVTAAALANIDDKVIVLTGAMQPARFRDSDALFNLGLAVGALNVCQPGVYIAMSGKVFPADGVRKNRLAGRFEGV</sequence>
<dbReference type="STRING" id="653930.SAMN05216589_0053"/>
<feature type="domain" description="L-asparaginase N-terminal" evidence="3">
    <location>
        <begin position="3"/>
        <end position="152"/>
    </location>
</feature>
<evidence type="ECO:0000313" key="9">
    <source>
        <dbReference type="Proteomes" id="UP000305198"/>
    </source>
</evidence>
<dbReference type="InterPro" id="IPR037152">
    <property type="entry name" value="L-asparaginase_N_sf"/>
</dbReference>
<organism evidence="6 9">
    <name type="scientific">Halopseudomonas bauzanensis</name>
    <dbReference type="NCBI Taxonomy" id="653930"/>
    <lineage>
        <taxon>Bacteria</taxon>
        <taxon>Pseudomonadati</taxon>
        <taxon>Pseudomonadota</taxon>
        <taxon>Gammaproteobacteria</taxon>
        <taxon>Pseudomonadales</taxon>
        <taxon>Pseudomonadaceae</taxon>
        <taxon>Halopseudomonas</taxon>
    </lineage>
</organism>
<evidence type="ECO:0000313" key="6">
    <source>
        <dbReference type="EMBL" id="TKA89370.1"/>
    </source>
</evidence>
<dbReference type="Proteomes" id="UP000305198">
    <property type="component" value="Unassembled WGS sequence"/>
</dbReference>
<proteinExistence type="predicted"/>
<feature type="active site" description="O-isoaspartyl threonine intermediate" evidence="1">
    <location>
        <position position="11"/>
    </location>
</feature>
<dbReference type="Gene3D" id="3.40.50.1170">
    <property type="entry name" value="L-asparaginase, N-terminal domain"/>
    <property type="match status" value="1"/>
</dbReference>
<dbReference type="GO" id="GO:0004067">
    <property type="term" value="F:asparaginase activity"/>
    <property type="evidence" value="ECO:0007669"/>
    <property type="project" value="UniProtKB-UniRule"/>
</dbReference>
<dbReference type="OrthoDB" id="9788068at2"/>
<feature type="binding site" evidence="2">
    <location>
        <position position="53"/>
    </location>
    <ligand>
        <name>substrate</name>
    </ligand>
</feature>
<dbReference type="RefSeq" id="WP_036992920.1">
    <property type="nucleotide sequence ID" value="NZ_FOGN01000010.1"/>
</dbReference>
<evidence type="ECO:0000313" key="8">
    <source>
        <dbReference type="Proteomes" id="UP000186904"/>
    </source>
</evidence>
<dbReference type="EMBL" id="FOUA01000010">
    <property type="protein sequence ID" value="SFM38789.1"/>
    <property type="molecule type" value="Genomic_DNA"/>
</dbReference>
<dbReference type="Pfam" id="PF00710">
    <property type="entry name" value="Asparaginase"/>
    <property type="match status" value="1"/>
</dbReference>
<dbReference type="EMBL" id="SWAV01000009">
    <property type="protein sequence ID" value="TKA89370.1"/>
    <property type="molecule type" value="Genomic_DNA"/>
</dbReference>
<dbReference type="InterPro" id="IPR036152">
    <property type="entry name" value="Asp/glu_Ase-like_sf"/>
</dbReference>
<evidence type="ECO:0000313" key="7">
    <source>
        <dbReference type="Proteomes" id="UP000186599"/>
    </source>
</evidence>
<keyword evidence="7" id="KW-1185">Reference proteome</keyword>
<protein>
    <submittedName>
        <fullName evidence="4 6">Asparaginase</fullName>
    </submittedName>
</protein>
<dbReference type="EMBL" id="FOGN01000010">
    <property type="protein sequence ID" value="SES36804.1"/>
    <property type="molecule type" value="Genomic_DNA"/>
</dbReference>
<reference evidence="7 8" key="1">
    <citation type="submission" date="2016-10" db="EMBL/GenBank/DDBJ databases">
        <authorList>
            <person name="de Groot N.N."/>
        </authorList>
    </citation>
    <scope>NUCLEOTIDE SEQUENCE [LARGE SCALE GENOMIC DNA]</scope>
    <source>
        <strain evidence="5 7">CGMCC 1.9095</strain>
        <strain evidence="4 8">DSM 22558</strain>
    </source>
</reference>
<dbReference type="PRINTS" id="PR00139">
    <property type="entry name" value="ASNGLNASE"/>
</dbReference>